<sequence length="55" mass="5721">MPVLPVPLEVTAIPVSGGNLTLVAIVGVIALLALVMAVIFRREVLAAHDGTENMK</sequence>
<keyword evidence="1" id="KW-0472">Membrane</keyword>
<reference evidence="2" key="1">
    <citation type="submission" date="2020-02" db="EMBL/GenBank/DDBJ databases">
        <authorList>
            <person name="Meier V. D."/>
        </authorList>
    </citation>
    <scope>NUCLEOTIDE SEQUENCE</scope>
    <source>
        <strain evidence="2">AVDCRST_MAG48</strain>
    </source>
</reference>
<dbReference type="AlphaFoldDB" id="A0A6J4KX07"/>
<evidence type="ECO:0000313" key="2">
    <source>
        <dbReference type="EMBL" id="CAA9317931.1"/>
    </source>
</evidence>
<evidence type="ECO:0000256" key="1">
    <source>
        <dbReference type="SAM" id="Phobius"/>
    </source>
</evidence>
<name>A0A6J4KX07_9ACTN</name>
<accession>A0A6J4KX07</accession>
<feature type="non-terminal residue" evidence="2">
    <location>
        <position position="55"/>
    </location>
</feature>
<gene>
    <name evidence="2" type="ORF">AVDCRST_MAG48-2469</name>
</gene>
<protein>
    <submittedName>
        <fullName evidence="2">Uncharacterized protein</fullName>
    </submittedName>
</protein>
<organism evidence="2">
    <name type="scientific">uncultured Friedmanniella sp</name>
    <dbReference type="NCBI Taxonomy" id="335381"/>
    <lineage>
        <taxon>Bacteria</taxon>
        <taxon>Bacillati</taxon>
        <taxon>Actinomycetota</taxon>
        <taxon>Actinomycetes</taxon>
        <taxon>Propionibacteriales</taxon>
        <taxon>Nocardioidaceae</taxon>
        <taxon>Friedmanniella</taxon>
        <taxon>environmental samples</taxon>
    </lineage>
</organism>
<feature type="transmembrane region" description="Helical" evidence="1">
    <location>
        <begin position="20"/>
        <end position="40"/>
    </location>
</feature>
<keyword evidence="1" id="KW-1133">Transmembrane helix</keyword>
<proteinExistence type="predicted"/>
<keyword evidence="1" id="KW-0812">Transmembrane</keyword>
<dbReference type="EMBL" id="CADCTS010000354">
    <property type="protein sequence ID" value="CAA9317931.1"/>
    <property type="molecule type" value="Genomic_DNA"/>
</dbReference>